<dbReference type="AlphaFoldDB" id="A0A1G6SES7"/>
<reference evidence="1 2" key="1">
    <citation type="submission" date="2016-10" db="EMBL/GenBank/DDBJ databases">
        <authorList>
            <person name="de Groot N.N."/>
        </authorList>
    </citation>
    <scope>NUCLEOTIDE SEQUENCE [LARGE SCALE GENOMIC DNA]</scope>
    <source>
        <strain evidence="1 2">DSM 16957</strain>
    </source>
</reference>
<sequence length="90" mass="10161">MRLAEAADALAQVLGTVRPTWVERWLANQDYDFCSRRCAAGFDSELRCAGWERESPQTEFRLFGLSPPDPQWQPLVQQAGWQFGASTPST</sequence>
<gene>
    <name evidence="1" type="ORF">SAMN04488509_101458</name>
</gene>
<proteinExistence type="predicted"/>
<evidence type="ECO:0000313" key="1">
    <source>
        <dbReference type="EMBL" id="SDD15154.1"/>
    </source>
</evidence>
<name>A0A1G6SES7_9GAMM</name>
<dbReference type="EMBL" id="FNAG01000001">
    <property type="protein sequence ID" value="SDD15154.1"/>
    <property type="molecule type" value="Genomic_DNA"/>
</dbReference>
<organism evidence="1 2">
    <name type="scientific">Aquimonas voraii</name>
    <dbReference type="NCBI Taxonomy" id="265719"/>
    <lineage>
        <taxon>Bacteria</taxon>
        <taxon>Pseudomonadati</taxon>
        <taxon>Pseudomonadota</taxon>
        <taxon>Gammaproteobacteria</taxon>
        <taxon>Lysobacterales</taxon>
        <taxon>Lysobacteraceae</taxon>
        <taxon>Aquimonas</taxon>
    </lineage>
</organism>
<dbReference type="Proteomes" id="UP000199603">
    <property type="component" value="Unassembled WGS sequence"/>
</dbReference>
<keyword evidence="2" id="KW-1185">Reference proteome</keyword>
<evidence type="ECO:0000313" key="2">
    <source>
        <dbReference type="Proteomes" id="UP000199603"/>
    </source>
</evidence>
<accession>A0A1G6SES7</accession>
<dbReference type="STRING" id="265719.SAMN04488509_101458"/>
<protein>
    <submittedName>
        <fullName evidence="1">Uncharacterized protein</fullName>
    </submittedName>
</protein>